<dbReference type="InterPro" id="IPR006683">
    <property type="entry name" value="Thioestr_dom"/>
</dbReference>
<sequence>MSGTATMTKLQPKKVSESKAKLVDLVFPNDTNQYSTIFGGKVMAYADKIAAIAAMRHCRRPVVTVSSDSFRFHAPIKAGEAICVEASVVCAHRTSMEVFVEIHSENLLTGEKKLTSNAYMTMMAVGEDGKPTEVPEVIPETEHEKEQYRFAMDRYMARKAERK</sequence>
<keyword evidence="2 3" id="KW-0378">Hydrolase</keyword>
<feature type="domain" description="HotDog ACOT-type" evidence="4">
    <location>
        <begin position="16"/>
        <end position="128"/>
    </location>
</feature>
<evidence type="ECO:0000259" key="4">
    <source>
        <dbReference type="PROSITE" id="PS51770"/>
    </source>
</evidence>
<dbReference type="RefSeq" id="WP_190999068.1">
    <property type="nucleotide sequence ID" value="NZ_JACXSI010000036.1"/>
</dbReference>
<evidence type="ECO:0000256" key="1">
    <source>
        <dbReference type="ARBA" id="ARBA00010458"/>
    </source>
</evidence>
<comment type="caution">
    <text evidence="5">The sequence shown here is derived from an EMBL/GenBank/DDBJ whole genome shotgun (WGS) entry which is preliminary data.</text>
</comment>
<evidence type="ECO:0000256" key="3">
    <source>
        <dbReference type="PROSITE-ProRule" id="PRU01106"/>
    </source>
</evidence>
<dbReference type="AlphaFoldDB" id="A0A927D136"/>
<evidence type="ECO:0000313" key="5">
    <source>
        <dbReference type="EMBL" id="MBD3109530.1"/>
    </source>
</evidence>
<reference evidence="5" key="1">
    <citation type="submission" date="2020-09" db="EMBL/GenBank/DDBJ databases">
        <title>Bacillus faecalis sp. nov., a moderately halophilic bacterium isolated from cow faeces.</title>
        <authorList>
            <person name="Jiang L."/>
            <person name="Lee J."/>
        </authorList>
    </citation>
    <scope>NUCLEOTIDE SEQUENCE</scope>
    <source>
        <strain evidence="5">AGMB 02131</strain>
    </source>
</reference>
<dbReference type="GO" id="GO:0006637">
    <property type="term" value="P:acyl-CoA metabolic process"/>
    <property type="evidence" value="ECO:0007669"/>
    <property type="project" value="TreeGrafter"/>
</dbReference>
<dbReference type="GO" id="GO:0005829">
    <property type="term" value="C:cytosol"/>
    <property type="evidence" value="ECO:0007669"/>
    <property type="project" value="TreeGrafter"/>
</dbReference>
<dbReference type="Gene3D" id="3.10.129.10">
    <property type="entry name" value="Hotdog Thioesterase"/>
    <property type="match status" value="1"/>
</dbReference>
<dbReference type="PROSITE" id="PS51770">
    <property type="entry name" value="HOTDOG_ACOT"/>
    <property type="match status" value="1"/>
</dbReference>
<dbReference type="PANTHER" id="PTHR11049:SF24">
    <property type="entry name" value="CYTOSOLIC ACYL COENZYME A THIOESTER HYDROLASE"/>
    <property type="match status" value="1"/>
</dbReference>
<proteinExistence type="inferred from homology"/>
<dbReference type="Pfam" id="PF03061">
    <property type="entry name" value="4HBT"/>
    <property type="match status" value="1"/>
</dbReference>
<organism evidence="5 6">
    <name type="scientific">Peribacillus faecalis</name>
    <dbReference type="NCBI Taxonomy" id="2772559"/>
    <lineage>
        <taxon>Bacteria</taxon>
        <taxon>Bacillati</taxon>
        <taxon>Bacillota</taxon>
        <taxon>Bacilli</taxon>
        <taxon>Bacillales</taxon>
        <taxon>Bacillaceae</taxon>
        <taxon>Peribacillus</taxon>
    </lineage>
</organism>
<dbReference type="GO" id="GO:0009062">
    <property type="term" value="P:fatty acid catabolic process"/>
    <property type="evidence" value="ECO:0007669"/>
    <property type="project" value="TreeGrafter"/>
</dbReference>
<dbReference type="GO" id="GO:0052816">
    <property type="term" value="F:long-chain fatty acyl-CoA hydrolase activity"/>
    <property type="evidence" value="ECO:0007669"/>
    <property type="project" value="TreeGrafter"/>
</dbReference>
<dbReference type="PANTHER" id="PTHR11049">
    <property type="entry name" value="ACYL COENZYME A THIOESTER HYDROLASE"/>
    <property type="match status" value="1"/>
</dbReference>
<evidence type="ECO:0000313" key="6">
    <source>
        <dbReference type="Proteomes" id="UP000602076"/>
    </source>
</evidence>
<dbReference type="SUPFAM" id="SSF54637">
    <property type="entry name" value="Thioesterase/thiol ester dehydrase-isomerase"/>
    <property type="match status" value="1"/>
</dbReference>
<dbReference type="CDD" id="cd03442">
    <property type="entry name" value="BFIT_BACH"/>
    <property type="match status" value="1"/>
</dbReference>
<comment type="similarity">
    <text evidence="1">Belongs to the acyl coenzyme A hydrolase family.</text>
</comment>
<evidence type="ECO:0000256" key="2">
    <source>
        <dbReference type="ARBA" id="ARBA00022801"/>
    </source>
</evidence>
<protein>
    <submittedName>
        <fullName evidence="5">Acyl-CoA thioesterase</fullName>
    </submittedName>
</protein>
<keyword evidence="6" id="KW-1185">Reference proteome</keyword>
<dbReference type="Proteomes" id="UP000602076">
    <property type="component" value="Unassembled WGS sequence"/>
</dbReference>
<dbReference type="InterPro" id="IPR033120">
    <property type="entry name" value="HOTDOG_ACOT"/>
</dbReference>
<dbReference type="InterPro" id="IPR040170">
    <property type="entry name" value="Cytosol_ACT"/>
</dbReference>
<name>A0A927D136_9BACI</name>
<dbReference type="InterPro" id="IPR029069">
    <property type="entry name" value="HotDog_dom_sf"/>
</dbReference>
<accession>A0A927D136</accession>
<dbReference type="EMBL" id="JACXSI010000036">
    <property type="protein sequence ID" value="MBD3109530.1"/>
    <property type="molecule type" value="Genomic_DNA"/>
</dbReference>
<gene>
    <name evidence="5" type="ORF">IEO70_14370</name>
</gene>